<evidence type="ECO:0000256" key="6">
    <source>
        <dbReference type="ARBA" id="ARBA00022806"/>
    </source>
</evidence>
<protein>
    <recommendedName>
        <fullName evidence="11">Replication restart protein PriA</fullName>
    </recommendedName>
    <alternativeName>
        <fullName evidence="11">ATP-dependent DNA helicase PriA</fullName>
        <ecNumber evidence="11">5.6.2.4</ecNumber>
    </alternativeName>
    <alternativeName>
        <fullName evidence="11">DNA 3'-5' helicase PriA</fullName>
    </alternativeName>
</protein>
<dbReference type="Pfam" id="PF17764">
    <property type="entry name" value="PriA_3primeBD"/>
    <property type="match status" value="1"/>
</dbReference>
<accession>A0ABU9EA02</accession>
<dbReference type="InterPro" id="IPR041222">
    <property type="entry name" value="PriA_3primeBD"/>
</dbReference>
<comment type="function">
    <text evidence="11">Initiates the restart of stalled replication forks, which reloads the replicative helicase on sites other than the origin of replication. Recognizes and binds to abandoned replication forks and remodels them to uncover a helicase loading site. Promotes assembly of the primosome at these replication forks.</text>
</comment>
<feature type="domain" description="Helicase ATP-binding" evidence="12">
    <location>
        <begin position="292"/>
        <end position="458"/>
    </location>
</feature>
<dbReference type="InterPro" id="IPR014001">
    <property type="entry name" value="Helicase_ATP-bd"/>
</dbReference>
<dbReference type="InterPro" id="IPR006935">
    <property type="entry name" value="Helicase/UvrB_N"/>
</dbReference>
<dbReference type="Pfam" id="PF04851">
    <property type="entry name" value="ResIII"/>
    <property type="match status" value="1"/>
</dbReference>
<keyword evidence="6 11" id="KW-0347">Helicase</keyword>
<keyword evidence="5 11" id="KW-0378">Hydrolase</keyword>
<dbReference type="PANTHER" id="PTHR30580">
    <property type="entry name" value="PRIMOSOMAL PROTEIN N"/>
    <property type="match status" value="1"/>
</dbReference>
<comment type="subunit">
    <text evidence="11">Component of the replication restart primosome.</text>
</comment>
<dbReference type="InterPro" id="IPR042115">
    <property type="entry name" value="PriA_3primeBD_sf"/>
</dbReference>
<dbReference type="SMART" id="SM00490">
    <property type="entry name" value="HELICc"/>
    <property type="match status" value="1"/>
</dbReference>
<dbReference type="Pfam" id="PF18319">
    <property type="entry name" value="Zn_ribbon_PriA"/>
    <property type="match status" value="1"/>
</dbReference>
<dbReference type="EC" id="5.6.2.4" evidence="11"/>
<feature type="binding site" evidence="11">
    <location>
        <position position="559"/>
    </location>
    <ligand>
        <name>Zn(2+)</name>
        <dbReference type="ChEBI" id="CHEBI:29105"/>
        <label>2</label>
    </ligand>
</feature>
<dbReference type="SMART" id="SM00487">
    <property type="entry name" value="DEXDc"/>
    <property type="match status" value="1"/>
</dbReference>
<dbReference type="HAMAP" id="MF_00983">
    <property type="entry name" value="PriA"/>
    <property type="match status" value="1"/>
</dbReference>
<feature type="binding site" evidence="11">
    <location>
        <position position="529"/>
    </location>
    <ligand>
        <name>Zn(2+)</name>
        <dbReference type="ChEBI" id="CHEBI:29105"/>
        <label>1</label>
    </ligand>
</feature>
<evidence type="ECO:0000256" key="7">
    <source>
        <dbReference type="ARBA" id="ARBA00022833"/>
    </source>
</evidence>
<dbReference type="InterPro" id="IPR041236">
    <property type="entry name" value="PriA_C"/>
</dbReference>
<comment type="cofactor">
    <cofactor evidence="11">
        <name>Zn(2+)</name>
        <dbReference type="ChEBI" id="CHEBI:29105"/>
    </cofactor>
    <text evidence="11">Binds 2 zinc ions per subunit.</text>
</comment>
<dbReference type="InterPro" id="IPR040498">
    <property type="entry name" value="PriA_CRR"/>
</dbReference>
<dbReference type="PROSITE" id="PS51192">
    <property type="entry name" value="HELICASE_ATP_BIND_1"/>
    <property type="match status" value="1"/>
</dbReference>
<comment type="caution">
    <text evidence="13">The sequence shown here is derived from an EMBL/GenBank/DDBJ whole genome shotgun (WGS) entry which is preliminary data.</text>
</comment>
<evidence type="ECO:0000313" key="14">
    <source>
        <dbReference type="Proteomes" id="UP001484239"/>
    </source>
</evidence>
<feature type="binding site" evidence="11">
    <location>
        <position position="572"/>
    </location>
    <ligand>
        <name>Zn(2+)</name>
        <dbReference type="ChEBI" id="CHEBI:29105"/>
        <label>1</label>
    </ligand>
</feature>
<feature type="binding site" evidence="11">
    <location>
        <position position="556"/>
    </location>
    <ligand>
        <name>Zn(2+)</name>
        <dbReference type="ChEBI" id="CHEBI:29105"/>
        <label>2</label>
    </ligand>
</feature>
<dbReference type="RefSeq" id="WP_405281522.1">
    <property type="nucleotide sequence ID" value="NZ_CP144380.1"/>
</dbReference>
<dbReference type="Pfam" id="PF00271">
    <property type="entry name" value="Helicase_C"/>
    <property type="match status" value="1"/>
</dbReference>
<feature type="binding site" evidence="11">
    <location>
        <position position="569"/>
    </location>
    <ligand>
        <name>Zn(2+)</name>
        <dbReference type="ChEBI" id="CHEBI:29105"/>
        <label>1</label>
    </ligand>
</feature>
<feature type="binding site" evidence="11">
    <location>
        <position position="538"/>
    </location>
    <ligand>
        <name>Zn(2+)</name>
        <dbReference type="ChEBI" id="CHEBI:29105"/>
        <label>2</label>
    </ligand>
</feature>
<evidence type="ECO:0000256" key="5">
    <source>
        <dbReference type="ARBA" id="ARBA00022801"/>
    </source>
</evidence>
<evidence type="ECO:0000256" key="1">
    <source>
        <dbReference type="ARBA" id="ARBA00022515"/>
    </source>
</evidence>
<evidence type="ECO:0000256" key="10">
    <source>
        <dbReference type="ARBA" id="ARBA00023235"/>
    </source>
</evidence>
<comment type="catalytic activity">
    <reaction evidence="11">
        <text>Couples ATP hydrolysis with the unwinding of duplex DNA by translocating in the 3'-5' direction.</text>
        <dbReference type="EC" id="5.6.2.4"/>
    </reaction>
</comment>
<proteinExistence type="inferred from homology"/>
<evidence type="ECO:0000256" key="11">
    <source>
        <dbReference type="HAMAP-Rule" id="MF_00983"/>
    </source>
</evidence>
<dbReference type="InterPro" id="IPR027417">
    <property type="entry name" value="P-loop_NTPase"/>
</dbReference>
<evidence type="ECO:0000256" key="9">
    <source>
        <dbReference type="ARBA" id="ARBA00023125"/>
    </source>
</evidence>
<dbReference type="Proteomes" id="UP001484239">
    <property type="component" value="Unassembled WGS sequence"/>
</dbReference>
<organism evidence="13 14">
    <name type="scientific">Gaopeijia maritima</name>
    <dbReference type="NCBI Taxonomy" id="3119007"/>
    <lineage>
        <taxon>Bacteria</taxon>
        <taxon>Pseudomonadati</taxon>
        <taxon>Gemmatimonadota</taxon>
        <taxon>Longimicrobiia</taxon>
        <taxon>Gaopeijiales</taxon>
        <taxon>Gaopeijiaceae</taxon>
        <taxon>Gaopeijia</taxon>
    </lineage>
</organism>
<evidence type="ECO:0000256" key="3">
    <source>
        <dbReference type="ARBA" id="ARBA00022723"/>
    </source>
</evidence>
<evidence type="ECO:0000256" key="8">
    <source>
        <dbReference type="ARBA" id="ARBA00022840"/>
    </source>
</evidence>
<keyword evidence="3 11" id="KW-0479">Metal-binding</keyword>
<evidence type="ECO:0000313" key="13">
    <source>
        <dbReference type="EMBL" id="MEK9501566.1"/>
    </source>
</evidence>
<evidence type="ECO:0000259" key="12">
    <source>
        <dbReference type="PROSITE" id="PS51192"/>
    </source>
</evidence>
<evidence type="ECO:0000256" key="4">
    <source>
        <dbReference type="ARBA" id="ARBA00022741"/>
    </source>
</evidence>
<reference evidence="13 14" key="1">
    <citation type="submission" date="2024-02" db="EMBL/GenBank/DDBJ databases">
        <title>A novel Gemmatimonadota bacterium.</title>
        <authorList>
            <person name="Du Z.-J."/>
            <person name="Ye Y.-Q."/>
        </authorList>
    </citation>
    <scope>NUCLEOTIDE SEQUENCE [LARGE SCALE GENOMIC DNA]</scope>
    <source>
        <strain evidence="13 14">DH-20</strain>
    </source>
</reference>
<dbReference type="PANTHER" id="PTHR30580:SF0">
    <property type="entry name" value="PRIMOSOMAL PROTEIN N"/>
    <property type="match status" value="1"/>
</dbReference>
<dbReference type="Gene3D" id="3.40.50.300">
    <property type="entry name" value="P-loop containing nucleotide triphosphate hydrolases"/>
    <property type="match status" value="2"/>
</dbReference>
<dbReference type="SUPFAM" id="SSF52540">
    <property type="entry name" value="P-loop containing nucleoside triphosphate hydrolases"/>
    <property type="match status" value="2"/>
</dbReference>
<name>A0ABU9EA02_9BACT</name>
<comment type="similarity">
    <text evidence="11">Belongs to the helicase family. PriA subfamily.</text>
</comment>
<dbReference type="EMBL" id="JBBHLI010000006">
    <property type="protein sequence ID" value="MEK9501566.1"/>
    <property type="molecule type" value="Genomic_DNA"/>
</dbReference>
<keyword evidence="14" id="KW-1185">Reference proteome</keyword>
<dbReference type="InterPro" id="IPR001650">
    <property type="entry name" value="Helicase_C-like"/>
</dbReference>
<keyword evidence="10 11" id="KW-0413">Isomerase</keyword>
<dbReference type="CDD" id="cd18804">
    <property type="entry name" value="SF2_C_priA"/>
    <property type="match status" value="1"/>
</dbReference>
<sequence length="824" mass="89927">MTPTSSRAGRRLVAVALPVPIHGTFTYSVAGDPPAPGTRVRVPFGRQERIGWVVGEGSAEGVSKVRPVLDVLDERPSIAPELLDVCRWMAQYYAAPPGLAIAATQPAVLSDVSRDYIGLDGEPPAEAGSRVVRLVDALREGEAGSLHRVATLRKRLGMGSIWPEIRALKAAGVLRHEVVPPQEPSVKTHRVVRTLRDLPDLAERDEIFGRAHRQREAWAALEDASGRLELSHMLDVGGFSRSVVSGLEAKGLVEVVDEEVVRDPFADRDPPAPIDHPLTDDQRRALEAIRAEIGADAPRPVLLHGITGSGKTRVYIEVLKAVIARGRGAIVLVPEISLTPQTVTRFRGWFGDRVAVLHSALSDGERYDAWRQLHRGEKTVAVGARSALFAPVANLGAIIVDEEHDGSYKQSDAPRYQARDLAVVRAGLNRAVCVLGSATPSLESWANAEKGKYQRVSLPVRVAGRPLPPVHLLDLRKERSKPKTAGGAASEAGLVLTDRLVQAVLARLERNEQSILLLNRRGYASFVQCRECGEVGQCPNCSISLTYHRRTGRVVCHHCRYEEPAPSRCSRCGSTDLSFRGLGTEQVERVVVESFPGARVARMDVDTTSGKWAHHEILGRVERGEVDILLGTQMIAKGLDFPRVTLVGVVNADVGIHLPDFRASERTFQLLSQVAGRAGRGELGGEVLIQTSLPEHYALQSALDHDYPGFARRELEERLNPPYPPHVRLANVVISSPDDNVAADQAEAAVAWLRHGLRNGPAVTIVGPAPAPIERLHGRWRWHFLLRAARASDLGRVCRGFVRGFQPRGHDVRVALDRDPVALL</sequence>
<keyword evidence="7 11" id="KW-0862">Zinc</keyword>
<keyword evidence="8 11" id="KW-0067">ATP-binding</keyword>
<dbReference type="CDD" id="cd17929">
    <property type="entry name" value="DEXHc_priA"/>
    <property type="match status" value="1"/>
</dbReference>
<dbReference type="InterPro" id="IPR005259">
    <property type="entry name" value="PriA"/>
</dbReference>
<evidence type="ECO:0000256" key="2">
    <source>
        <dbReference type="ARBA" id="ARBA00022705"/>
    </source>
</evidence>
<dbReference type="NCBIfam" id="TIGR00595">
    <property type="entry name" value="priA"/>
    <property type="match status" value="1"/>
</dbReference>
<keyword evidence="1 11" id="KW-0639">Primosome</keyword>
<keyword evidence="2 11" id="KW-0235">DNA replication</keyword>
<keyword evidence="4 11" id="KW-0547">Nucleotide-binding</keyword>
<feature type="binding site" evidence="11">
    <location>
        <position position="541"/>
    </location>
    <ligand>
        <name>Zn(2+)</name>
        <dbReference type="ChEBI" id="CHEBI:29105"/>
        <label>2</label>
    </ligand>
</feature>
<dbReference type="Gene3D" id="3.40.1440.60">
    <property type="entry name" value="PriA, 3(prime) DNA-binding domain"/>
    <property type="match status" value="1"/>
</dbReference>
<gene>
    <name evidence="11 13" type="primary">priA</name>
    <name evidence="13" type="ORF">WI372_11300</name>
</gene>
<comment type="catalytic activity">
    <reaction evidence="11">
        <text>ATP + H2O = ADP + phosphate + H(+)</text>
        <dbReference type="Rhea" id="RHEA:13065"/>
        <dbReference type="ChEBI" id="CHEBI:15377"/>
        <dbReference type="ChEBI" id="CHEBI:15378"/>
        <dbReference type="ChEBI" id="CHEBI:30616"/>
        <dbReference type="ChEBI" id="CHEBI:43474"/>
        <dbReference type="ChEBI" id="CHEBI:456216"/>
        <dbReference type="EC" id="5.6.2.4"/>
    </reaction>
</comment>
<keyword evidence="9 11" id="KW-0238">DNA-binding</keyword>
<feature type="binding site" evidence="11">
    <location>
        <position position="532"/>
    </location>
    <ligand>
        <name>Zn(2+)</name>
        <dbReference type="ChEBI" id="CHEBI:29105"/>
        <label>1</label>
    </ligand>
</feature>
<dbReference type="Pfam" id="PF18074">
    <property type="entry name" value="PriA_C"/>
    <property type="match status" value="1"/>
</dbReference>